<dbReference type="AlphaFoldDB" id="A0A0W0VZQ9"/>
<proteinExistence type="predicted"/>
<feature type="compositionally biased region" description="Low complexity" evidence="1">
    <location>
        <begin position="36"/>
        <end position="45"/>
    </location>
</feature>
<comment type="caution">
    <text evidence="2">The sequence shown here is derived from an EMBL/GenBank/DDBJ whole genome shotgun (WGS) entry which is preliminary data.</text>
</comment>
<evidence type="ECO:0000313" key="3">
    <source>
        <dbReference type="Proteomes" id="UP000054908"/>
    </source>
</evidence>
<dbReference type="RefSeq" id="WP_058452717.1">
    <property type="nucleotide sequence ID" value="NZ_CAAAIB010000002.1"/>
</dbReference>
<accession>A0A0W0VZQ9</accession>
<dbReference type="STRING" id="466.Lmac_1975"/>
<dbReference type="Proteomes" id="UP000054908">
    <property type="component" value="Unassembled WGS sequence"/>
</dbReference>
<keyword evidence="3" id="KW-1185">Reference proteome</keyword>
<dbReference type="EMBL" id="LNYL01000044">
    <property type="protein sequence ID" value="KTD25611.1"/>
    <property type="molecule type" value="Genomic_DNA"/>
</dbReference>
<name>A0A0W0VZQ9_9GAMM</name>
<reference evidence="2 3" key="1">
    <citation type="submission" date="2015-11" db="EMBL/GenBank/DDBJ databases">
        <title>Genomic analysis of 38 Legionella species identifies large and diverse effector repertoires.</title>
        <authorList>
            <person name="Burstein D."/>
            <person name="Amaro F."/>
            <person name="Zusman T."/>
            <person name="Lifshitz Z."/>
            <person name="Cohen O."/>
            <person name="Gilbert J.A."/>
            <person name="Pupko T."/>
            <person name="Shuman H.A."/>
            <person name="Segal G."/>
        </authorList>
    </citation>
    <scope>NUCLEOTIDE SEQUENCE [LARGE SCALE GENOMIC DNA]</scope>
    <source>
        <strain evidence="2 3">PX-1-G2-E2</strain>
    </source>
</reference>
<feature type="region of interest" description="Disordered" evidence="1">
    <location>
        <begin position="1"/>
        <end position="75"/>
    </location>
</feature>
<dbReference type="PATRIC" id="fig|466.6.peg.2083"/>
<protein>
    <submittedName>
        <fullName evidence="2">Uncharacterized protein</fullName>
    </submittedName>
</protein>
<gene>
    <name evidence="2" type="ORF">Lmac_1975</name>
</gene>
<feature type="compositionally biased region" description="Low complexity" evidence="1">
    <location>
        <begin position="95"/>
        <end position="109"/>
    </location>
</feature>
<evidence type="ECO:0000313" key="2">
    <source>
        <dbReference type="EMBL" id="KTD25611.1"/>
    </source>
</evidence>
<organism evidence="2 3">
    <name type="scientific">Legionella maceachernii</name>
    <dbReference type="NCBI Taxonomy" id="466"/>
    <lineage>
        <taxon>Bacteria</taxon>
        <taxon>Pseudomonadati</taxon>
        <taxon>Pseudomonadota</taxon>
        <taxon>Gammaproteobacteria</taxon>
        <taxon>Legionellales</taxon>
        <taxon>Legionellaceae</taxon>
        <taxon>Legionella</taxon>
    </lineage>
</organism>
<feature type="region of interest" description="Disordered" evidence="1">
    <location>
        <begin position="95"/>
        <end position="121"/>
    </location>
</feature>
<evidence type="ECO:0000256" key="1">
    <source>
        <dbReference type="SAM" id="MobiDB-lite"/>
    </source>
</evidence>
<sequence length="374" mass="43012">MSGKGKRSADSLEESVKTSHPPQGRKNLAAQSETASSSSKSDNNSGLDERPKATKCPRNGRPPATKTPQKAPRYSVASLPNSLFFSSLSEELQSSSTTSSLVRSSSSTTIPPQEATAPSKRTHLVTEEVVCSAKSILDNKYANKEKTKHSWNVDGALLISGFINSLHRKPRSKLYLIPHAGNRFRIFGELSDVNAFTTQLNDWVNDYFKMGRKLFYVEDNRISTKIFIKEKDFKDLAYRLEIATLFNLFDSNAFLTLFAMRIINNKNVEKNFSYLFHFIFDQNWEKAIKKNYKNINVHLTEEREKFSYCFFIHDSYENWKEAHTKFYGKNKINHTEFRYFAQLYQRLETVLKLPKVDFCRLENEMIDAIPVFAP</sequence>
<feature type="compositionally biased region" description="Basic and acidic residues" evidence="1">
    <location>
        <begin position="7"/>
        <end position="17"/>
    </location>
</feature>